<dbReference type="Gene3D" id="3.40.630.10">
    <property type="entry name" value="Zn peptidases"/>
    <property type="match status" value="1"/>
</dbReference>
<dbReference type="EMBL" id="BAABCX010000009">
    <property type="protein sequence ID" value="GAA3551635.1"/>
    <property type="molecule type" value="Genomic_DNA"/>
</dbReference>
<proteinExistence type="predicted"/>
<evidence type="ECO:0000313" key="1">
    <source>
        <dbReference type="EMBL" id="GAA3551635.1"/>
    </source>
</evidence>
<protein>
    <submittedName>
        <fullName evidence="1">M14 family metallopeptidase</fullName>
    </submittedName>
</protein>
<reference evidence="2" key="1">
    <citation type="journal article" date="2019" name="Int. J. Syst. Evol. Microbiol.">
        <title>The Global Catalogue of Microorganisms (GCM) 10K type strain sequencing project: providing services to taxonomists for standard genome sequencing and annotation.</title>
        <authorList>
            <consortium name="The Broad Institute Genomics Platform"/>
            <consortium name="The Broad Institute Genome Sequencing Center for Infectious Disease"/>
            <person name="Wu L."/>
            <person name="Ma J."/>
        </authorList>
    </citation>
    <scope>NUCLEOTIDE SEQUENCE [LARGE SCALE GENOMIC DNA]</scope>
    <source>
        <strain evidence="2">JCM 17110</strain>
    </source>
</reference>
<keyword evidence="2" id="KW-1185">Reference proteome</keyword>
<dbReference type="SUPFAM" id="SSF53187">
    <property type="entry name" value="Zn-dependent exopeptidases"/>
    <property type="match status" value="1"/>
</dbReference>
<evidence type="ECO:0000313" key="2">
    <source>
        <dbReference type="Proteomes" id="UP001500795"/>
    </source>
</evidence>
<name>A0ABP6WLU8_9GAMM</name>
<sequence length="579" mass="65173">MSRILLQQQFDRTLEQLVQRYGCEKYRGYRLEAWLFEDEASRRAAESRLAKFGVKARLRSAYKPLVHAFQEEISLEGVASIHIRYPRLPELPQRFLLEAYPLAALVGDARLDWEAFDTPVLCYELIVTEHTGQQHTLKVEAPSRRYRDHIDTPQVSPCGLLRLISPAGDVTEAALLTDYEALFDAAMTCLSEHPWGDQQPCFEELNFSVTLPVADQPLAYGHEAISLHEALHEDLYFSCLEFFQQRAGLPVGDRTLKPGQIVPEIICAAGNPRLEISLRPLNTEEPVRPRVSLDLAPHAPDSRQITEYLDQFPGTRLKAHSRAGRPVIAVHHAGDDAAVIISAAQHANETSGIVGALRAARTLQQRGNSHFVLSPLENPDGYALQGRLVATQPSHMHHAARYTAFGNDLQNQSKGGHYEHAIREQAEAISGAQLHINLHGYPAHEWTRPLTGYVPRGFEMWTIPKGFFLILRHHGSWAVTGRKLLEELTLRLARVPGLVEFNRAQIQLFEIHAGKLEFPMINGFPCLITEDDHQLTPLMLITEYPDETIKGEAFIDAHNAQMETILAAYDIWQSLDKPQ</sequence>
<dbReference type="RefSeq" id="WP_344960139.1">
    <property type="nucleotide sequence ID" value="NZ_BAABCX010000009.1"/>
</dbReference>
<comment type="caution">
    <text evidence="1">The sequence shown here is derived from an EMBL/GenBank/DDBJ whole genome shotgun (WGS) entry which is preliminary data.</text>
</comment>
<dbReference type="Proteomes" id="UP001500795">
    <property type="component" value="Unassembled WGS sequence"/>
</dbReference>
<accession>A0ABP6WLU8</accession>
<organism evidence="1 2">
    <name type="scientific">Zobellella aerophila</name>
    <dbReference type="NCBI Taxonomy" id="870480"/>
    <lineage>
        <taxon>Bacteria</taxon>
        <taxon>Pseudomonadati</taxon>
        <taxon>Pseudomonadota</taxon>
        <taxon>Gammaproteobacteria</taxon>
        <taxon>Aeromonadales</taxon>
        <taxon>Aeromonadaceae</taxon>
        <taxon>Zobellella</taxon>
    </lineage>
</organism>
<gene>
    <name evidence="1" type="ORF">GCM10022394_34840</name>
</gene>